<dbReference type="Proteomes" id="UP001597213">
    <property type="component" value="Unassembled WGS sequence"/>
</dbReference>
<reference evidence="3" key="1">
    <citation type="journal article" date="2019" name="Int. J. Syst. Evol. Microbiol.">
        <title>The Global Catalogue of Microorganisms (GCM) 10K type strain sequencing project: providing services to taxonomists for standard genome sequencing and annotation.</title>
        <authorList>
            <consortium name="The Broad Institute Genomics Platform"/>
            <consortium name="The Broad Institute Genome Sequencing Center for Infectious Disease"/>
            <person name="Wu L."/>
            <person name="Ma J."/>
        </authorList>
    </citation>
    <scope>NUCLEOTIDE SEQUENCE [LARGE SCALE GENOMIC DNA]</scope>
    <source>
        <strain evidence="3">CCUG 56029</strain>
    </source>
</reference>
<protein>
    <submittedName>
        <fullName evidence="2">Uncharacterized protein</fullName>
    </submittedName>
</protein>
<name>A0ABW4R8M5_9RHOB</name>
<feature type="region of interest" description="Disordered" evidence="1">
    <location>
        <begin position="130"/>
        <end position="175"/>
    </location>
</feature>
<accession>A0ABW4R8M5</accession>
<dbReference type="RefSeq" id="WP_379143296.1">
    <property type="nucleotide sequence ID" value="NZ_JBHUEN010000043.1"/>
</dbReference>
<comment type="caution">
    <text evidence="2">The sequence shown here is derived from an EMBL/GenBank/DDBJ whole genome shotgun (WGS) entry which is preliminary data.</text>
</comment>
<evidence type="ECO:0000313" key="3">
    <source>
        <dbReference type="Proteomes" id="UP001597213"/>
    </source>
</evidence>
<feature type="compositionally biased region" description="Low complexity" evidence="1">
    <location>
        <begin position="165"/>
        <end position="175"/>
    </location>
</feature>
<evidence type="ECO:0000256" key="1">
    <source>
        <dbReference type="SAM" id="MobiDB-lite"/>
    </source>
</evidence>
<gene>
    <name evidence="2" type="ORF">ACFSCT_12725</name>
</gene>
<sequence>MAETETDAMSRDISALFDYREEANRAVAALAEAGIANVGLTGDDNAGYSADNRDYAIDTRDHERGFFEAIGDFFFPDKDRYSFAEGLNLGAFLVTVRQVPADRYDEVLNILDDAGAVDMDARVAEWRSAGWAGHQRPSEESPADFSTFSADALVSSDDGPDTADGDGALGNRKNR</sequence>
<evidence type="ECO:0000313" key="2">
    <source>
        <dbReference type="EMBL" id="MFD1882579.1"/>
    </source>
</evidence>
<keyword evidence="3" id="KW-1185">Reference proteome</keyword>
<dbReference type="EMBL" id="JBHUEN010000043">
    <property type="protein sequence ID" value="MFD1882579.1"/>
    <property type="molecule type" value="Genomic_DNA"/>
</dbReference>
<proteinExistence type="predicted"/>
<organism evidence="2 3">
    <name type="scientific">Paracoccus pacificus</name>
    <dbReference type="NCBI Taxonomy" id="1463598"/>
    <lineage>
        <taxon>Bacteria</taxon>
        <taxon>Pseudomonadati</taxon>
        <taxon>Pseudomonadota</taxon>
        <taxon>Alphaproteobacteria</taxon>
        <taxon>Rhodobacterales</taxon>
        <taxon>Paracoccaceae</taxon>
        <taxon>Paracoccus</taxon>
    </lineage>
</organism>